<reference evidence="2" key="1">
    <citation type="submission" date="2021-01" db="EMBL/GenBank/DDBJ databases">
        <authorList>
            <person name="Corre E."/>
            <person name="Pelletier E."/>
            <person name="Niang G."/>
            <person name="Scheremetjew M."/>
            <person name="Finn R."/>
            <person name="Kale V."/>
            <person name="Holt S."/>
            <person name="Cochrane G."/>
            <person name="Meng A."/>
            <person name="Brown T."/>
            <person name="Cohen L."/>
        </authorList>
    </citation>
    <scope>NUCLEOTIDE SEQUENCE</scope>
</reference>
<keyword evidence="1" id="KW-0812">Transmembrane</keyword>
<evidence type="ECO:0000256" key="1">
    <source>
        <dbReference type="SAM" id="Phobius"/>
    </source>
</evidence>
<feature type="transmembrane region" description="Helical" evidence="1">
    <location>
        <begin position="119"/>
        <end position="136"/>
    </location>
</feature>
<feature type="transmembrane region" description="Helical" evidence="1">
    <location>
        <begin position="299"/>
        <end position="317"/>
    </location>
</feature>
<feature type="transmembrane region" description="Helical" evidence="1">
    <location>
        <begin position="324"/>
        <end position="346"/>
    </location>
</feature>
<keyword evidence="1" id="KW-1133">Transmembrane helix</keyword>
<accession>A0A7S1A088</accession>
<feature type="transmembrane region" description="Helical" evidence="1">
    <location>
        <begin position="206"/>
        <end position="224"/>
    </location>
</feature>
<gene>
    <name evidence="2" type="ORF">NSCI0253_LOCUS12020</name>
</gene>
<protein>
    <submittedName>
        <fullName evidence="2">Uncharacterized protein</fullName>
    </submittedName>
</protein>
<feature type="transmembrane region" description="Helical" evidence="1">
    <location>
        <begin position="148"/>
        <end position="170"/>
    </location>
</feature>
<feature type="transmembrane region" description="Helical" evidence="1">
    <location>
        <begin position="267"/>
        <end position="287"/>
    </location>
</feature>
<dbReference type="EMBL" id="HBFQ01017292">
    <property type="protein sequence ID" value="CAD8837672.1"/>
    <property type="molecule type" value="Transcribed_RNA"/>
</dbReference>
<feature type="transmembrane region" description="Helical" evidence="1">
    <location>
        <begin position="88"/>
        <end position="107"/>
    </location>
</feature>
<name>A0A7S1A088_NOCSC</name>
<keyword evidence="1" id="KW-0472">Membrane</keyword>
<feature type="transmembrane region" description="Helical" evidence="1">
    <location>
        <begin position="366"/>
        <end position="386"/>
    </location>
</feature>
<organism evidence="2">
    <name type="scientific">Noctiluca scintillans</name>
    <name type="common">Sea sparkle</name>
    <name type="synonym">Red tide dinoflagellate</name>
    <dbReference type="NCBI Taxonomy" id="2966"/>
    <lineage>
        <taxon>Eukaryota</taxon>
        <taxon>Sar</taxon>
        <taxon>Alveolata</taxon>
        <taxon>Dinophyceae</taxon>
        <taxon>Noctilucales</taxon>
        <taxon>Noctilucaceae</taxon>
        <taxon>Noctiluca</taxon>
    </lineage>
</organism>
<dbReference type="AlphaFoldDB" id="A0A7S1A088"/>
<evidence type="ECO:0000313" key="2">
    <source>
        <dbReference type="EMBL" id="CAD8837672.1"/>
    </source>
</evidence>
<sequence length="424" mass="46689">MEYIVLVMTVSMLGIDAFRLSPDLSLLSSVVSHKTGSKAAEATRASDTKLDADWHEAHLGGLGMMRVPEERPPLDRVPINFQELRSEVVSFEALFVGLPLMLFFVHHGLFPPFLRKMGVPLWLGVAVICSGVKAFVSGTRSGEDWCASYVLELTFSLESVVLFHVVRMAFDSPSEFMHSSLIATTVSQLVYKAAPHLGFVVGAQRAVPIVFTMVLICTIAWTVFGRRASGEEGQSWAHRTLWRGVANRLSLNYTDGRLFAVEEGRLVITRLFPLMACLVMVGLLFEFDLTLTQIQSSEHLSASFVAICAVPDLFFSIERHMPSLAILSDDSVFVFLLLYFSSGLLIHSMWNVEAWDLPISPRLLRGAFVGGAVLIGAALLEVLRLVPGRSKLFGTEGLELFQAPQCDFATLDTREGDDGTASKQ</sequence>
<proteinExistence type="predicted"/>